<dbReference type="EMBL" id="CM037160">
    <property type="protein sequence ID" value="KAH7840628.1"/>
    <property type="molecule type" value="Genomic_DNA"/>
</dbReference>
<keyword evidence="2" id="KW-1185">Reference proteome</keyword>
<gene>
    <name evidence="1" type="ORF">Vadar_019425</name>
</gene>
<reference evidence="1 2" key="1">
    <citation type="journal article" date="2021" name="Hortic Res">
        <title>High-quality reference genome and annotation aids understanding of berry development for evergreen blueberry (Vaccinium darrowii).</title>
        <authorList>
            <person name="Yu J."/>
            <person name="Hulse-Kemp A.M."/>
            <person name="Babiker E."/>
            <person name="Staton M."/>
        </authorList>
    </citation>
    <scope>NUCLEOTIDE SEQUENCE [LARGE SCALE GENOMIC DNA]</scope>
    <source>
        <strain evidence="2">cv. NJ 8807/NJ 8810</strain>
        <tissue evidence="1">Young leaf</tissue>
    </source>
</reference>
<evidence type="ECO:0000313" key="2">
    <source>
        <dbReference type="Proteomes" id="UP000828048"/>
    </source>
</evidence>
<evidence type="ECO:0000313" key="1">
    <source>
        <dbReference type="EMBL" id="KAH7840628.1"/>
    </source>
</evidence>
<protein>
    <submittedName>
        <fullName evidence="1">Uncharacterized protein</fullName>
    </submittedName>
</protein>
<comment type="caution">
    <text evidence="1">The sequence shown here is derived from an EMBL/GenBank/DDBJ whole genome shotgun (WGS) entry which is preliminary data.</text>
</comment>
<accession>A0ACB7XJC6</accession>
<dbReference type="Proteomes" id="UP000828048">
    <property type="component" value="Chromosome 10"/>
</dbReference>
<proteinExistence type="predicted"/>
<sequence>MDMAVESGQLAGEACEVTSDKLVGFGSSVPAMSLGVVELPSELFRNELFGHIPAYNTAPPGPTPPVVSTLDSCHDLAEFAAKIKSEFAAKIESEFAAKIESEVAAKIKSEIAAKIKSEFGFGSSVPAMSLEGVVELPSELFRNELFGYIPAYNTAPPGPNPPVVSTLDSCHDLPEFAAKIKSEFGTMADLPRGLVVEDFIGNTLFGQVYRAKYNQQQGLDNVQEAKVMVKAWNYIRDELKFPPTPSAGCWRITAQGRFHDEMKLLTEPSPLLPHDNIVKLIGSGLVNGRLAVVYDLDPLDTLRNILPQDDFDWVSRIKVAIQFASLVEAFHSQQLNLRNICADNLVLDKHFHPKLVDFGMLVGGDFGGISRGEYVHGCTGYTDPYVSDTDMAADVFSYGVLLLELVTKRVAVEGDKHRVFLHAWAKNEYDKMTRLKEALPRRRKREAKLKYPSLVHESFTGSGFFYAKDGAEITKLALRCVSHSRAPTIKTVVKRLRQLEVAKILDL</sequence>
<name>A0ACB7XJC6_9ERIC</name>
<organism evidence="1 2">
    <name type="scientific">Vaccinium darrowii</name>
    <dbReference type="NCBI Taxonomy" id="229202"/>
    <lineage>
        <taxon>Eukaryota</taxon>
        <taxon>Viridiplantae</taxon>
        <taxon>Streptophyta</taxon>
        <taxon>Embryophyta</taxon>
        <taxon>Tracheophyta</taxon>
        <taxon>Spermatophyta</taxon>
        <taxon>Magnoliopsida</taxon>
        <taxon>eudicotyledons</taxon>
        <taxon>Gunneridae</taxon>
        <taxon>Pentapetalae</taxon>
        <taxon>asterids</taxon>
        <taxon>Ericales</taxon>
        <taxon>Ericaceae</taxon>
        <taxon>Vaccinioideae</taxon>
        <taxon>Vaccinieae</taxon>
        <taxon>Vaccinium</taxon>
    </lineage>
</organism>